<name>A0ABU3WW61_9NOCA</name>
<protein>
    <submittedName>
        <fullName evidence="1">DUF2617 family protein</fullName>
    </submittedName>
</protein>
<proteinExistence type="predicted"/>
<keyword evidence="2" id="KW-1185">Reference proteome</keyword>
<dbReference type="EMBL" id="WBMO01000005">
    <property type="protein sequence ID" value="MDV2478232.1"/>
    <property type="molecule type" value="Genomic_DNA"/>
</dbReference>
<reference evidence="1 2" key="1">
    <citation type="submission" date="2019-10" db="EMBL/GenBank/DDBJ databases">
        <title>Draft Genome Assembly of Rhodococcus zopfii DSM44189.</title>
        <authorList>
            <person name="Sutton J.M."/>
            <person name="Akob D.M."/>
            <person name="Bushman T.J."/>
        </authorList>
    </citation>
    <scope>NUCLEOTIDE SEQUENCE [LARGE SCALE GENOMIC DNA]</scope>
    <source>
        <strain evidence="1 2">DSM 44189</strain>
    </source>
</reference>
<evidence type="ECO:0000313" key="1">
    <source>
        <dbReference type="EMBL" id="MDV2478232.1"/>
    </source>
</evidence>
<organism evidence="1 2">
    <name type="scientific">Rhodococcus zopfii</name>
    <dbReference type="NCBI Taxonomy" id="43772"/>
    <lineage>
        <taxon>Bacteria</taxon>
        <taxon>Bacillati</taxon>
        <taxon>Actinomycetota</taxon>
        <taxon>Actinomycetes</taxon>
        <taxon>Mycobacteriales</taxon>
        <taxon>Nocardiaceae</taxon>
        <taxon>Rhodococcus</taxon>
    </lineage>
</organism>
<dbReference type="Pfam" id="PF10936">
    <property type="entry name" value="DUF2617"/>
    <property type="match status" value="1"/>
</dbReference>
<sequence>MSVHLLDVESRDVSAGQLGLVVDAPAPRPLVELNLTDPAAGVLTLGVLGASHVVTASSRGRTLTEQVSCDAIAAGGRPLPDVEHRHGYRFASRTETVSRRALGRRAETLRDQAEDRSRWLCAAFPGDRDALTVLTAAATGGHWSWRTWHLYPRRDESVIVETESRWLP</sequence>
<evidence type="ECO:0000313" key="2">
    <source>
        <dbReference type="Proteomes" id="UP001275440"/>
    </source>
</evidence>
<dbReference type="Proteomes" id="UP001275440">
    <property type="component" value="Unassembled WGS sequence"/>
</dbReference>
<comment type="caution">
    <text evidence="1">The sequence shown here is derived from an EMBL/GenBank/DDBJ whole genome shotgun (WGS) entry which is preliminary data.</text>
</comment>
<dbReference type="InterPro" id="IPR024486">
    <property type="entry name" value="DUF2617"/>
</dbReference>
<gene>
    <name evidence="1" type="ORF">F8M49_27610</name>
</gene>
<accession>A0ABU3WW61</accession>